<evidence type="ECO:0000313" key="1">
    <source>
        <dbReference type="EMBL" id="KAF4360981.1"/>
    </source>
</evidence>
<accession>A0A7J6ERG8</accession>
<dbReference type="Proteomes" id="UP000525078">
    <property type="component" value="Unassembled WGS sequence"/>
</dbReference>
<proteinExistence type="predicted"/>
<organism evidence="1 2">
    <name type="scientific">Cannabis sativa</name>
    <name type="common">Hemp</name>
    <name type="synonym">Marijuana</name>
    <dbReference type="NCBI Taxonomy" id="3483"/>
    <lineage>
        <taxon>Eukaryota</taxon>
        <taxon>Viridiplantae</taxon>
        <taxon>Streptophyta</taxon>
        <taxon>Embryophyta</taxon>
        <taxon>Tracheophyta</taxon>
        <taxon>Spermatophyta</taxon>
        <taxon>Magnoliopsida</taxon>
        <taxon>eudicotyledons</taxon>
        <taxon>Gunneridae</taxon>
        <taxon>Pentapetalae</taxon>
        <taxon>rosids</taxon>
        <taxon>fabids</taxon>
        <taxon>Rosales</taxon>
        <taxon>Cannabaceae</taxon>
        <taxon>Cannabis</taxon>
    </lineage>
</organism>
<evidence type="ECO:0000313" key="2">
    <source>
        <dbReference type="Proteomes" id="UP000525078"/>
    </source>
</evidence>
<dbReference type="AlphaFoldDB" id="A0A7J6ERG8"/>
<name>A0A7J6ERG8_CANSA</name>
<sequence length="140" mass="15154">MRTQTPTRIPTGIQLHPLQQGSLRTLQEEPLHPSLRRSPSASWRLNILDTASSIGEDEAIFSIIDTAASSDELTSLILLLLLFLHLAKADGTSIRTTIAAAATTTNYNAAAFSRSDESPSSVGTPLFEMIRVSFRQGCLS</sequence>
<protein>
    <submittedName>
        <fullName evidence="1">Uncharacterized protein</fullName>
    </submittedName>
</protein>
<dbReference type="EMBL" id="JAATIP010000196">
    <property type="protein sequence ID" value="KAF4360981.1"/>
    <property type="molecule type" value="Genomic_DNA"/>
</dbReference>
<gene>
    <name evidence="1" type="ORF">F8388_016790</name>
</gene>
<comment type="caution">
    <text evidence="1">The sequence shown here is derived from an EMBL/GenBank/DDBJ whole genome shotgun (WGS) entry which is preliminary data.</text>
</comment>
<reference evidence="1 2" key="1">
    <citation type="journal article" date="2020" name="bioRxiv">
        <title>Sequence and annotation of 42 cannabis genomes reveals extensive copy number variation in cannabinoid synthesis and pathogen resistance genes.</title>
        <authorList>
            <person name="Mckernan K.J."/>
            <person name="Helbert Y."/>
            <person name="Kane L.T."/>
            <person name="Ebling H."/>
            <person name="Zhang L."/>
            <person name="Liu B."/>
            <person name="Eaton Z."/>
            <person name="Mclaughlin S."/>
            <person name="Kingan S."/>
            <person name="Baybayan P."/>
            <person name="Concepcion G."/>
            <person name="Jordan M."/>
            <person name="Riva A."/>
            <person name="Barbazuk W."/>
            <person name="Harkins T."/>
        </authorList>
    </citation>
    <scope>NUCLEOTIDE SEQUENCE [LARGE SCALE GENOMIC DNA]</scope>
    <source>
        <strain evidence="2">cv. Jamaican Lion 4</strain>
        <tissue evidence="1">Leaf</tissue>
    </source>
</reference>